<reference evidence="2" key="1">
    <citation type="submission" date="2021-02" db="EMBL/GenBank/DDBJ databases">
        <authorList>
            <person name="Nowell W R."/>
        </authorList>
    </citation>
    <scope>NUCLEOTIDE SEQUENCE</scope>
</reference>
<dbReference type="EMBL" id="CAJOBH010291323">
    <property type="protein sequence ID" value="CAF5181483.1"/>
    <property type="molecule type" value="Genomic_DNA"/>
</dbReference>
<dbReference type="Gene3D" id="3.40.50.300">
    <property type="entry name" value="P-loop containing nucleotide triphosphate hydrolases"/>
    <property type="match status" value="1"/>
</dbReference>
<dbReference type="InterPro" id="IPR027417">
    <property type="entry name" value="P-loop_NTPase"/>
</dbReference>
<gene>
    <name evidence="2" type="ORF">BYL167_LOCUS79027</name>
    <name evidence="1" type="ORF">GIL414_LOCUS23973</name>
</gene>
<evidence type="ECO:0000313" key="1">
    <source>
        <dbReference type="EMBL" id="CAF4257687.1"/>
    </source>
</evidence>
<dbReference type="EMBL" id="CAJOBJ010028267">
    <property type="protein sequence ID" value="CAF4257687.1"/>
    <property type="molecule type" value="Genomic_DNA"/>
</dbReference>
<evidence type="ECO:0000313" key="2">
    <source>
        <dbReference type="EMBL" id="CAF5181483.1"/>
    </source>
</evidence>
<comment type="caution">
    <text evidence="2">The sequence shown here is derived from an EMBL/GenBank/DDBJ whole genome shotgun (WGS) entry which is preliminary data.</text>
</comment>
<accession>A0A8S3HEU6</accession>
<proteinExistence type="predicted"/>
<sequence>MTACMDNDELIPSELTVTFLTAKLSDSMYKNGVILHGYPRNRSHLQILDNILMNLDRSILTTIYLDVSKSKLDQRQS</sequence>
<organism evidence="2 3">
    <name type="scientific">Rotaria magnacalcarata</name>
    <dbReference type="NCBI Taxonomy" id="392030"/>
    <lineage>
        <taxon>Eukaryota</taxon>
        <taxon>Metazoa</taxon>
        <taxon>Spiralia</taxon>
        <taxon>Gnathifera</taxon>
        <taxon>Rotifera</taxon>
        <taxon>Eurotatoria</taxon>
        <taxon>Bdelloidea</taxon>
        <taxon>Philodinida</taxon>
        <taxon>Philodinidae</taxon>
        <taxon>Rotaria</taxon>
    </lineage>
</organism>
<name>A0A8S3HEU6_9BILA</name>
<dbReference type="SUPFAM" id="SSF52540">
    <property type="entry name" value="P-loop containing nucleoside triphosphate hydrolases"/>
    <property type="match status" value="1"/>
</dbReference>
<dbReference type="Proteomes" id="UP000681720">
    <property type="component" value="Unassembled WGS sequence"/>
</dbReference>
<dbReference type="AlphaFoldDB" id="A0A8S3HEU6"/>
<dbReference type="Pfam" id="PF00406">
    <property type="entry name" value="ADK"/>
    <property type="match status" value="1"/>
</dbReference>
<feature type="non-terminal residue" evidence="2">
    <location>
        <position position="77"/>
    </location>
</feature>
<evidence type="ECO:0000313" key="3">
    <source>
        <dbReference type="Proteomes" id="UP000681967"/>
    </source>
</evidence>
<dbReference type="Proteomes" id="UP000681967">
    <property type="component" value="Unassembled WGS sequence"/>
</dbReference>
<evidence type="ECO:0008006" key="4">
    <source>
        <dbReference type="Google" id="ProtNLM"/>
    </source>
</evidence>
<protein>
    <recommendedName>
        <fullName evidence="4">Adenylate kinase</fullName>
    </recommendedName>
</protein>